<name>A0A7W7QNK2_9ACTN</name>
<comment type="caution">
    <text evidence="2">The sequence shown here is derived from an EMBL/GenBank/DDBJ whole genome shotgun (WGS) entry which is preliminary data.</text>
</comment>
<proteinExistence type="predicted"/>
<protein>
    <submittedName>
        <fullName evidence="2">Type IV secretory pathway VirB2 component (Pilin)</fullName>
    </submittedName>
</protein>
<evidence type="ECO:0000256" key="1">
    <source>
        <dbReference type="SAM" id="Phobius"/>
    </source>
</evidence>
<evidence type="ECO:0000313" key="2">
    <source>
        <dbReference type="EMBL" id="MBB4916900.1"/>
    </source>
</evidence>
<organism evidence="2 3">
    <name type="scientific">Streptosporangium saharense</name>
    <dbReference type="NCBI Taxonomy" id="1706840"/>
    <lineage>
        <taxon>Bacteria</taxon>
        <taxon>Bacillati</taxon>
        <taxon>Actinomycetota</taxon>
        <taxon>Actinomycetes</taxon>
        <taxon>Streptosporangiales</taxon>
        <taxon>Streptosporangiaceae</taxon>
        <taxon>Streptosporangium</taxon>
    </lineage>
</organism>
<keyword evidence="1" id="KW-0472">Membrane</keyword>
<evidence type="ECO:0000313" key="3">
    <source>
        <dbReference type="Proteomes" id="UP000552644"/>
    </source>
</evidence>
<dbReference type="AlphaFoldDB" id="A0A7W7QNK2"/>
<dbReference type="RefSeq" id="WP_184718000.1">
    <property type="nucleotide sequence ID" value="NZ_JACHJP010000004.1"/>
</dbReference>
<gene>
    <name evidence="2" type="ORF">FHS44_004008</name>
</gene>
<dbReference type="EMBL" id="JACHJP010000004">
    <property type="protein sequence ID" value="MBB4916900.1"/>
    <property type="molecule type" value="Genomic_DNA"/>
</dbReference>
<keyword evidence="3" id="KW-1185">Reference proteome</keyword>
<accession>A0A7W7QNK2</accession>
<keyword evidence="1" id="KW-1133">Transmembrane helix</keyword>
<reference evidence="2 3" key="1">
    <citation type="submission" date="2020-08" db="EMBL/GenBank/DDBJ databases">
        <title>Genomic Encyclopedia of Type Strains, Phase III (KMG-III): the genomes of soil and plant-associated and newly described type strains.</title>
        <authorList>
            <person name="Whitman W."/>
        </authorList>
    </citation>
    <scope>NUCLEOTIDE SEQUENCE [LARGE SCALE GENOMIC DNA]</scope>
    <source>
        <strain evidence="2 3">CECT 8840</strain>
    </source>
</reference>
<sequence>MVRTVLGVVGALLALYLVFAIVIPALFGLLKFVLVLGVVALIVVAAVTIVSKSSK</sequence>
<feature type="transmembrane region" description="Helical" evidence="1">
    <location>
        <begin position="30"/>
        <end position="50"/>
    </location>
</feature>
<dbReference type="Proteomes" id="UP000552644">
    <property type="component" value="Unassembled WGS sequence"/>
</dbReference>
<keyword evidence="1" id="KW-0812">Transmembrane</keyword>